<dbReference type="PANTHER" id="PTHR46481:SF10">
    <property type="entry name" value="ZINC FINGER BED DOMAIN-CONTAINING PROTEIN 39"/>
    <property type="match status" value="1"/>
</dbReference>
<keyword evidence="7" id="KW-1185">Reference proteome</keyword>
<dbReference type="InterPro" id="IPR012337">
    <property type="entry name" value="RNaseH-like_sf"/>
</dbReference>
<keyword evidence="4" id="KW-0862">Zinc</keyword>
<keyword evidence="3" id="KW-0863">Zinc-finger</keyword>
<dbReference type="InterPro" id="IPR052035">
    <property type="entry name" value="ZnF_BED_domain_contain"/>
</dbReference>
<protein>
    <recommendedName>
        <fullName evidence="8">DUF659 domain-containing protein</fullName>
    </recommendedName>
</protein>
<keyword evidence="2" id="KW-0479">Metal-binding</keyword>
<evidence type="ECO:0000256" key="3">
    <source>
        <dbReference type="ARBA" id="ARBA00022771"/>
    </source>
</evidence>
<evidence type="ECO:0000313" key="6">
    <source>
        <dbReference type="EMBL" id="KAJ8318833.1"/>
    </source>
</evidence>
<organism evidence="6 7">
    <name type="scientific">Tegillarca granosa</name>
    <name type="common">Malaysian cockle</name>
    <name type="synonym">Anadara granosa</name>
    <dbReference type="NCBI Taxonomy" id="220873"/>
    <lineage>
        <taxon>Eukaryota</taxon>
        <taxon>Metazoa</taxon>
        <taxon>Spiralia</taxon>
        <taxon>Lophotrochozoa</taxon>
        <taxon>Mollusca</taxon>
        <taxon>Bivalvia</taxon>
        <taxon>Autobranchia</taxon>
        <taxon>Pteriomorphia</taxon>
        <taxon>Arcoida</taxon>
        <taxon>Arcoidea</taxon>
        <taxon>Arcidae</taxon>
        <taxon>Tegillarca</taxon>
    </lineage>
</organism>
<dbReference type="Proteomes" id="UP001217089">
    <property type="component" value="Unassembled WGS sequence"/>
</dbReference>
<dbReference type="EMBL" id="JARBDR010000214">
    <property type="protein sequence ID" value="KAJ8318833.1"/>
    <property type="molecule type" value="Genomic_DNA"/>
</dbReference>
<evidence type="ECO:0000256" key="2">
    <source>
        <dbReference type="ARBA" id="ARBA00022723"/>
    </source>
</evidence>
<proteinExistence type="predicted"/>
<keyword evidence="5" id="KW-0539">Nucleus</keyword>
<accession>A0ABQ9FNK3</accession>
<name>A0ABQ9FNK3_TEGGR</name>
<evidence type="ECO:0000256" key="4">
    <source>
        <dbReference type="ARBA" id="ARBA00022833"/>
    </source>
</evidence>
<evidence type="ECO:0000313" key="7">
    <source>
        <dbReference type="Proteomes" id="UP001217089"/>
    </source>
</evidence>
<comment type="subcellular location">
    <subcellularLocation>
        <location evidence="1">Nucleus</location>
    </subcellularLocation>
</comment>
<dbReference type="PANTHER" id="PTHR46481">
    <property type="entry name" value="ZINC FINGER BED DOMAIN-CONTAINING PROTEIN 4"/>
    <property type="match status" value="1"/>
</dbReference>
<reference evidence="6 7" key="1">
    <citation type="submission" date="2022-12" db="EMBL/GenBank/DDBJ databases">
        <title>Chromosome-level genome of Tegillarca granosa.</title>
        <authorList>
            <person name="Kim J."/>
        </authorList>
    </citation>
    <scope>NUCLEOTIDE SEQUENCE [LARGE SCALE GENOMIC DNA]</scope>
    <source>
        <strain evidence="6">Teg-2019</strain>
        <tissue evidence="6">Adductor muscle</tissue>
    </source>
</reference>
<evidence type="ECO:0000256" key="1">
    <source>
        <dbReference type="ARBA" id="ARBA00004123"/>
    </source>
</evidence>
<evidence type="ECO:0000256" key="5">
    <source>
        <dbReference type="ARBA" id="ARBA00023242"/>
    </source>
</evidence>
<dbReference type="SUPFAM" id="SSF53098">
    <property type="entry name" value="Ribonuclease H-like"/>
    <property type="match status" value="1"/>
</dbReference>
<gene>
    <name evidence="6" type="ORF">KUTeg_003924</name>
</gene>
<evidence type="ECO:0008006" key="8">
    <source>
        <dbReference type="Google" id="ProtNLM"/>
    </source>
</evidence>
<comment type="caution">
    <text evidence="6">The sequence shown here is derived from an EMBL/GenBank/DDBJ whole genome shotgun (WGS) entry which is preliminary data.</text>
</comment>
<sequence length="118" mass="13248">MRGTVVSLTTNIWTSLATEGYICLTAHYLDKNWQLQNKLLATRVMEDRHTGVNIGKIITELKNEFGIKELSVVTDNAANMEKTVREADMTHVDAHWKIIEELVPVLEPLADATEILAS</sequence>